<dbReference type="PANTHER" id="PTHR43280">
    <property type="entry name" value="ARAC-FAMILY TRANSCRIPTIONAL REGULATOR"/>
    <property type="match status" value="1"/>
</dbReference>
<evidence type="ECO:0000256" key="6">
    <source>
        <dbReference type="PROSITE-ProRule" id="PRU00169"/>
    </source>
</evidence>
<feature type="domain" description="HTH araC/xylS-type" evidence="7">
    <location>
        <begin position="401"/>
        <end position="499"/>
    </location>
</feature>
<dbReference type="Gene3D" id="3.40.50.2300">
    <property type="match status" value="1"/>
</dbReference>
<comment type="caution">
    <text evidence="9">The sequence shown here is derived from an EMBL/GenBank/DDBJ whole genome shotgun (WGS) entry which is preliminary data.</text>
</comment>
<keyword evidence="3" id="KW-0238">DNA-binding</keyword>
<dbReference type="SMART" id="SM00448">
    <property type="entry name" value="REC"/>
    <property type="match status" value="1"/>
</dbReference>
<feature type="domain" description="Response regulatory" evidence="8">
    <location>
        <begin position="2"/>
        <end position="118"/>
    </location>
</feature>
<dbReference type="SMART" id="SM00342">
    <property type="entry name" value="HTH_ARAC"/>
    <property type="match status" value="1"/>
</dbReference>
<evidence type="ECO:0000313" key="10">
    <source>
        <dbReference type="Proteomes" id="UP000823886"/>
    </source>
</evidence>
<dbReference type="GO" id="GO:0000160">
    <property type="term" value="P:phosphorelay signal transduction system"/>
    <property type="evidence" value="ECO:0007669"/>
    <property type="project" value="InterPro"/>
</dbReference>
<dbReference type="Proteomes" id="UP000823886">
    <property type="component" value="Unassembled WGS sequence"/>
</dbReference>
<dbReference type="InterPro" id="IPR011006">
    <property type="entry name" value="CheY-like_superfamily"/>
</dbReference>
<comment type="function">
    <text evidence="5">May play the central regulatory role in sporulation. It may be an element of the effector pathway responsible for the activation of sporulation genes in response to nutritional stress. Spo0A may act in concert with spo0H (a sigma factor) to control the expression of some genes that are critical to the sporulation process.</text>
</comment>
<protein>
    <recommendedName>
        <fullName evidence="1">Stage 0 sporulation protein A homolog</fullName>
    </recommendedName>
</protein>
<keyword evidence="4" id="KW-0804">Transcription</keyword>
<dbReference type="InterPro" id="IPR001789">
    <property type="entry name" value="Sig_transdc_resp-reg_receiver"/>
</dbReference>
<dbReference type="PROSITE" id="PS50110">
    <property type="entry name" value="RESPONSE_REGULATORY"/>
    <property type="match status" value="1"/>
</dbReference>
<dbReference type="PRINTS" id="PR00032">
    <property type="entry name" value="HTHARAC"/>
</dbReference>
<evidence type="ECO:0000313" key="9">
    <source>
        <dbReference type="EMBL" id="HJC64590.1"/>
    </source>
</evidence>
<reference evidence="9" key="2">
    <citation type="submission" date="2021-04" db="EMBL/GenBank/DDBJ databases">
        <authorList>
            <person name="Gilroy R."/>
        </authorList>
    </citation>
    <scope>NUCLEOTIDE SEQUENCE</scope>
    <source>
        <strain evidence="9">ChiBcec2-3848</strain>
    </source>
</reference>
<dbReference type="PROSITE" id="PS00041">
    <property type="entry name" value="HTH_ARAC_FAMILY_1"/>
    <property type="match status" value="1"/>
</dbReference>
<evidence type="ECO:0000256" key="5">
    <source>
        <dbReference type="ARBA" id="ARBA00024867"/>
    </source>
</evidence>
<evidence type="ECO:0000259" key="7">
    <source>
        <dbReference type="PROSITE" id="PS01124"/>
    </source>
</evidence>
<dbReference type="PROSITE" id="PS01124">
    <property type="entry name" value="HTH_ARAC_FAMILY_2"/>
    <property type="match status" value="1"/>
</dbReference>
<accession>A0A9D2PSQ5</accession>
<evidence type="ECO:0000256" key="2">
    <source>
        <dbReference type="ARBA" id="ARBA00023015"/>
    </source>
</evidence>
<dbReference type="InterPro" id="IPR009057">
    <property type="entry name" value="Homeodomain-like_sf"/>
</dbReference>
<evidence type="ECO:0000256" key="4">
    <source>
        <dbReference type="ARBA" id="ARBA00023163"/>
    </source>
</evidence>
<dbReference type="SUPFAM" id="SSF52172">
    <property type="entry name" value="CheY-like"/>
    <property type="match status" value="1"/>
</dbReference>
<dbReference type="GO" id="GO:0003700">
    <property type="term" value="F:DNA-binding transcription factor activity"/>
    <property type="evidence" value="ECO:0007669"/>
    <property type="project" value="InterPro"/>
</dbReference>
<name>A0A9D2PSQ5_9FIRM</name>
<keyword evidence="2" id="KW-0805">Transcription regulation</keyword>
<dbReference type="CDD" id="cd17536">
    <property type="entry name" value="REC_YesN-like"/>
    <property type="match status" value="1"/>
</dbReference>
<proteinExistence type="predicted"/>
<dbReference type="InterPro" id="IPR018062">
    <property type="entry name" value="HTH_AraC-typ_CS"/>
</dbReference>
<keyword evidence="6" id="KW-0597">Phosphoprotein</keyword>
<evidence type="ECO:0000259" key="8">
    <source>
        <dbReference type="PROSITE" id="PS50110"/>
    </source>
</evidence>
<evidence type="ECO:0000256" key="1">
    <source>
        <dbReference type="ARBA" id="ARBA00018672"/>
    </source>
</evidence>
<dbReference type="Gene3D" id="1.10.10.60">
    <property type="entry name" value="Homeodomain-like"/>
    <property type="match status" value="2"/>
</dbReference>
<dbReference type="PANTHER" id="PTHR43280:SF28">
    <property type="entry name" value="HTH-TYPE TRANSCRIPTIONAL ACTIVATOR RHAS"/>
    <property type="match status" value="1"/>
</dbReference>
<dbReference type="Pfam" id="PF12833">
    <property type="entry name" value="HTH_18"/>
    <property type="match status" value="1"/>
</dbReference>
<dbReference type="AlphaFoldDB" id="A0A9D2PSQ5"/>
<gene>
    <name evidence="9" type="ORF">H9753_13425</name>
</gene>
<sequence>MKIILVEDEPKTREGIINIIQKHTDHQILAVAENGEEGILAVEKEQPDLIISDIRMPGMSGLEMLQKIREKGYDTGAMFLSGYSEFEYAQQALKLHAMDYVLKPVDVENFLEVLENMENKLQEKKSEQISPEQLLWAYVNGRQENRAYLRERLENKLGINDRIQISLLYIYSGRMTKEAVNEMIYDTRQCLDAQCIQDYYIIPLSQEDAYAVLLADTERNTFLKWVLENRALPSLLENTDFICSYGTARGIGTLPDVLKELKELLVYGFHLEKGRIIDRELAQTIVFEKKEYPGQMEMSMQKEIWKQDKEKIRRIGEQFIHEIIESRMHPDEIREYTIRFSAGILKAGMEKNQVEEDSRYIMTSMLRSYTARQLTYQFQKILKAAFCDFRKVEVTENDLVLKVIAFIREHYARDISLSEAAELCGVSAEYLSRLFQQETGAKFTAFLQNFRISIAKRMLLDDKKKVYEVAEAVGYHDQKYFVSVFKKLCGVTPSEFRKEKGI</sequence>
<reference evidence="9" key="1">
    <citation type="journal article" date="2021" name="PeerJ">
        <title>Extensive microbial diversity within the chicken gut microbiome revealed by metagenomics and culture.</title>
        <authorList>
            <person name="Gilroy R."/>
            <person name="Ravi A."/>
            <person name="Getino M."/>
            <person name="Pursley I."/>
            <person name="Horton D.L."/>
            <person name="Alikhan N.F."/>
            <person name="Baker D."/>
            <person name="Gharbi K."/>
            <person name="Hall N."/>
            <person name="Watson M."/>
            <person name="Adriaenssens E.M."/>
            <person name="Foster-Nyarko E."/>
            <person name="Jarju S."/>
            <person name="Secka A."/>
            <person name="Antonio M."/>
            <person name="Oren A."/>
            <person name="Chaudhuri R.R."/>
            <person name="La Ragione R."/>
            <person name="Hildebrand F."/>
            <person name="Pallen M.J."/>
        </authorList>
    </citation>
    <scope>NUCLEOTIDE SEQUENCE</scope>
    <source>
        <strain evidence="9">ChiBcec2-3848</strain>
    </source>
</reference>
<dbReference type="Pfam" id="PF00072">
    <property type="entry name" value="Response_reg"/>
    <property type="match status" value="1"/>
</dbReference>
<dbReference type="SUPFAM" id="SSF46689">
    <property type="entry name" value="Homeodomain-like"/>
    <property type="match status" value="2"/>
</dbReference>
<evidence type="ECO:0000256" key="3">
    <source>
        <dbReference type="ARBA" id="ARBA00023125"/>
    </source>
</evidence>
<dbReference type="InterPro" id="IPR020449">
    <property type="entry name" value="Tscrpt_reg_AraC-type_HTH"/>
</dbReference>
<dbReference type="GO" id="GO:0043565">
    <property type="term" value="F:sequence-specific DNA binding"/>
    <property type="evidence" value="ECO:0007669"/>
    <property type="project" value="InterPro"/>
</dbReference>
<feature type="modified residue" description="4-aspartylphosphate" evidence="6">
    <location>
        <position position="53"/>
    </location>
</feature>
<dbReference type="InterPro" id="IPR018060">
    <property type="entry name" value="HTH_AraC"/>
</dbReference>
<dbReference type="EMBL" id="DWVZ01000185">
    <property type="protein sequence ID" value="HJC64590.1"/>
    <property type="molecule type" value="Genomic_DNA"/>
</dbReference>
<organism evidence="9 10">
    <name type="scientific">Candidatus Blautia merdavium</name>
    <dbReference type="NCBI Taxonomy" id="2838494"/>
    <lineage>
        <taxon>Bacteria</taxon>
        <taxon>Bacillati</taxon>
        <taxon>Bacillota</taxon>
        <taxon>Clostridia</taxon>
        <taxon>Lachnospirales</taxon>
        <taxon>Lachnospiraceae</taxon>
        <taxon>Blautia</taxon>
    </lineage>
</organism>